<sequence length="315" mass="35420">MDYRWPGSPAGILNGSDGRLNPLMGAHVNFSHIGEVVFSSTTTSHYVEGFVAEDGMYQPPMLFEETRQSQYCVTTLMQRSYPIPPEAVEPRCAPPMIECGAGDSKYPTGAYPSHSFQLEPVMPLPALPANSNERTKAELRHTFSLDPAYTRKMDSHPTLLQGKGVAVKKLRKQVRNNKIKRNRRVEHSSSSVSPEAMGGTLKVRQPREEPTRKKCRLRTKKHVSFIRDKAEKRKPLLSNPGERIGAQQNLHLTGPYERKTFKPGPLSTRYIPHPLSRNLCAQTPEEMSKIRRDAPAKFLRGGRGEGERHICGILR</sequence>
<organism evidence="2">
    <name type="scientific">Lotharella oceanica</name>
    <dbReference type="NCBI Taxonomy" id="641309"/>
    <lineage>
        <taxon>Eukaryota</taxon>
        <taxon>Sar</taxon>
        <taxon>Rhizaria</taxon>
        <taxon>Cercozoa</taxon>
        <taxon>Chlorarachniophyceae</taxon>
        <taxon>Lotharella</taxon>
    </lineage>
</organism>
<dbReference type="AlphaFoldDB" id="A0A7S2XEF4"/>
<evidence type="ECO:0000313" key="2">
    <source>
        <dbReference type="EMBL" id="CAD9771271.1"/>
    </source>
</evidence>
<dbReference type="EMBL" id="HBHP01024623">
    <property type="protein sequence ID" value="CAD9771271.1"/>
    <property type="molecule type" value="Transcribed_RNA"/>
</dbReference>
<gene>
    <name evidence="2" type="ORF">LSP00402_LOCUS15261</name>
</gene>
<reference evidence="2" key="1">
    <citation type="submission" date="2021-01" db="EMBL/GenBank/DDBJ databases">
        <authorList>
            <person name="Corre E."/>
            <person name="Pelletier E."/>
            <person name="Niang G."/>
            <person name="Scheremetjew M."/>
            <person name="Finn R."/>
            <person name="Kale V."/>
            <person name="Holt S."/>
            <person name="Cochrane G."/>
            <person name="Meng A."/>
            <person name="Brown T."/>
            <person name="Cohen L."/>
        </authorList>
    </citation>
    <scope>NUCLEOTIDE SEQUENCE</scope>
    <source>
        <strain evidence="2">CCMP622</strain>
    </source>
</reference>
<feature type="region of interest" description="Disordered" evidence="1">
    <location>
        <begin position="181"/>
        <end position="216"/>
    </location>
</feature>
<proteinExistence type="predicted"/>
<evidence type="ECO:0000256" key="1">
    <source>
        <dbReference type="SAM" id="MobiDB-lite"/>
    </source>
</evidence>
<accession>A0A7S2XEF4</accession>
<protein>
    <submittedName>
        <fullName evidence="2">Uncharacterized protein</fullName>
    </submittedName>
</protein>
<name>A0A7S2XEF4_9EUKA</name>